<dbReference type="Proteomes" id="UP001628193">
    <property type="component" value="Unassembled WGS sequence"/>
</dbReference>
<dbReference type="PANTHER" id="PTHR43213:SF10">
    <property type="entry name" value="7-METHYL-GTP PYROPHOSPHATASE"/>
    <property type="match status" value="1"/>
</dbReference>
<evidence type="ECO:0000256" key="1">
    <source>
        <dbReference type="ARBA" id="ARBA00004496"/>
    </source>
</evidence>
<dbReference type="EMBL" id="BAAFGK010000004">
    <property type="protein sequence ID" value="GAB0057716.1"/>
    <property type="molecule type" value="Genomic_DNA"/>
</dbReference>
<feature type="site" description="Important for substrate specificity" evidence="5">
    <location>
        <position position="15"/>
    </location>
</feature>
<dbReference type="SUPFAM" id="SSF52972">
    <property type="entry name" value="ITPase-like"/>
    <property type="match status" value="1"/>
</dbReference>
<comment type="cofactor">
    <cofactor evidence="5">
        <name>a divalent metal cation</name>
        <dbReference type="ChEBI" id="CHEBI:60240"/>
    </cofactor>
</comment>
<dbReference type="EC" id="3.6.1.-" evidence="5"/>
<feature type="site" description="Important for substrate specificity" evidence="5">
    <location>
        <position position="73"/>
    </location>
</feature>
<organism evidence="6 7">
    <name type="scientific">Candidatus Magnetaquiglobus chichijimensis</name>
    <dbReference type="NCBI Taxonomy" id="3141448"/>
    <lineage>
        <taxon>Bacteria</taxon>
        <taxon>Pseudomonadati</taxon>
        <taxon>Pseudomonadota</taxon>
        <taxon>Magnetococcia</taxon>
        <taxon>Magnetococcales</taxon>
        <taxon>Candidatus Magnetaquicoccaceae</taxon>
        <taxon>Candidatus Magnetaquiglobus</taxon>
    </lineage>
</organism>
<dbReference type="CDD" id="cd00555">
    <property type="entry name" value="Maf"/>
    <property type="match status" value="1"/>
</dbReference>
<evidence type="ECO:0000256" key="3">
    <source>
        <dbReference type="ARBA" id="ARBA00022801"/>
    </source>
</evidence>
<evidence type="ECO:0000313" key="7">
    <source>
        <dbReference type="Proteomes" id="UP001628193"/>
    </source>
</evidence>
<dbReference type="InterPro" id="IPR003697">
    <property type="entry name" value="Maf-like"/>
</dbReference>
<keyword evidence="4 5" id="KW-0546">Nucleotide metabolism</keyword>
<comment type="function">
    <text evidence="5">Nucleoside triphosphate pyrophosphatase that hydrolyzes 7-methyl-GTP (m(7)GTP). May have a dual role in cell division arrest and in preventing the incorporation of modified nucleotides into cellular nucleic acids.</text>
</comment>
<reference evidence="6 7" key="1">
    <citation type="submission" date="2024-09" db="EMBL/GenBank/DDBJ databases">
        <title>Draft genome sequence of Candidatus Magnetaquicoccaceae bacterium FCR-1.</title>
        <authorList>
            <person name="Shimoshige H."/>
            <person name="Shimamura S."/>
            <person name="Taoka A."/>
            <person name="Kobayashi H."/>
            <person name="Maekawa T."/>
        </authorList>
    </citation>
    <scope>NUCLEOTIDE SEQUENCE [LARGE SCALE GENOMIC DNA]</scope>
    <source>
        <strain evidence="6 7">FCR-1</strain>
    </source>
</reference>
<comment type="caution">
    <text evidence="5">Lacks conserved residue(s) required for the propagation of feature annotation.</text>
</comment>
<dbReference type="RefSeq" id="WP_420905409.1">
    <property type="nucleotide sequence ID" value="NZ_BAAFGK010000004.1"/>
</dbReference>
<comment type="subcellular location">
    <subcellularLocation>
        <location evidence="1 5">Cytoplasm</location>
    </subcellularLocation>
</comment>
<gene>
    <name evidence="6" type="primary">yceF</name>
    <name evidence="6" type="ORF">SIID45300_02048</name>
</gene>
<feature type="active site" description="Proton acceptor" evidence="5">
    <location>
        <position position="72"/>
    </location>
</feature>
<proteinExistence type="inferred from homology"/>
<dbReference type="HAMAP" id="MF_00528">
    <property type="entry name" value="Maf"/>
    <property type="match status" value="1"/>
</dbReference>
<dbReference type="Gene3D" id="3.90.950.10">
    <property type="match status" value="1"/>
</dbReference>
<evidence type="ECO:0000256" key="4">
    <source>
        <dbReference type="ARBA" id="ARBA00023080"/>
    </source>
</evidence>
<dbReference type="PANTHER" id="PTHR43213">
    <property type="entry name" value="BIFUNCTIONAL DTTP/UTP PYROPHOSPHATASE/METHYLTRANSFERASE PROTEIN-RELATED"/>
    <property type="match status" value="1"/>
</dbReference>
<feature type="site" description="Important for substrate specificity" evidence="5">
    <location>
        <position position="157"/>
    </location>
</feature>
<keyword evidence="2 5" id="KW-0963">Cytoplasm</keyword>
<evidence type="ECO:0000313" key="6">
    <source>
        <dbReference type="EMBL" id="GAB0057716.1"/>
    </source>
</evidence>
<dbReference type="Pfam" id="PF02545">
    <property type="entry name" value="Maf"/>
    <property type="match status" value="1"/>
</dbReference>
<dbReference type="NCBIfam" id="TIGR00172">
    <property type="entry name" value="maf"/>
    <property type="match status" value="1"/>
</dbReference>
<dbReference type="PIRSF" id="PIRSF006305">
    <property type="entry name" value="Maf"/>
    <property type="match status" value="1"/>
</dbReference>
<dbReference type="GO" id="GO:0016787">
    <property type="term" value="F:hydrolase activity"/>
    <property type="evidence" value="ECO:0007669"/>
    <property type="project" value="UniProtKB-KW"/>
</dbReference>
<evidence type="ECO:0000256" key="5">
    <source>
        <dbReference type="HAMAP-Rule" id="MF_00528"/>
    </source>
</evidence>
<name>A0ABQ0C9Z8_9PROT</name>
<comment type="similarity">
    <text evidence="5">Belongs to the Maf family. YceF subfamily.</text>
</comment>
<keyword evidence="3 5" id="KW-0378">Hydrolase</keyword>
<comment type="caution">
    <text evidence="6">The sequence shown here is derived from an EMBL/GenBank/DDBJ whole genome shotgun (WGS) entry which is preliminary data.</text>
</comment>
<protein>
    <recommendedName>
        <fullName evidence="5">7-methyl-GTP pyrophosphatase</fullName>
        <shortName evidence="5">m(7)GTP pyrophosphatase</shortName>
        <ecNumber evidence="5">3.6.1.-</ecNumber>
    </recommendedName>
</protein>
<evidence type="ECO:0000256" key="2">
    <source>
        <dbReference type="ARBA" id="ARBA00022490"/>
    </source>
</evidence>
<accession>A0ABQ0C9Z8</accession>
<sequence length="195" mass="21345">MSLVAPLVLASTSIYRRQLLERLGVPFTVASPETDETRLPDEPPEALVERLAEAKARAVAERFPDAVIIASDQVAVIDGRVLGKPGSPENAAAQLRLASGREVVFHNGLALLAPVEPRLQQALILFRVHFRPLREDTIQRYLERDRPFDCAGGFKSEQLGIALFSRMEGEDPTALMGLPLIALTGMLERIGMPVV</sequence>
<dbReference type="InterPro" id="IPR029001">
    <property type="entry name" value="ITPase-like_fam"/>
</dbReference>
<keyword evidence="7" id="KW-1185">Reference proteome</keyword>
<comment type="catalytic activity">
    <reaction evidence="5">
        <text>N(7)-methyl-GTP + H2O = N(7)-methyl-GMP + diphosphate + H(+)</text>
        <dbReference type="Rhea" id="RHEA:58744"/>
        <dbReference type="ChEBI" id="CHEBI:15377"/>
        <dbReference type="ChEBI" id="CHEBI:15378"/>
        <dbReference type="ChEBI" id="CHEBI:33019"/>
        <dbReference type="ChEBI" id="CHEBI:58285"/>
        <dbReference type="ChEBI" id="CHEBI:87133"/>
    </reaction>
</comment>